<dbReference type="CDD" id="cd12823">
    <property type="entry name" value="Mrs2_Mfm1p-like"/>
    <property type="match status" value="1"/>
</dbReference>
<name>A0AAV1IC01_9CHLO</name>
<keyword evidence="2" id="KW-0813">Transport</keyword>
<sequence>MESNNQENAPLIGAKGIEAPRRLLLDLQKLQTEVKNSVPEGPRTYLRMDKSGQTQILSKDRHALVNDFDLPYRDLRVVDPLQPYPYPSDIMIREKVIVLNLENIRQLIAHDQTIIFSVPDPRDYEGETRWVFPTEDNYYIKDLIQRLEGKSGSVHRASIDRQLPFELRVLEGALSGVMAELGAEITELIDTAVPALDALICHVSRRELETVRTVKSRLQVLLSRVNRIRRELESIMNDDEDMADLYLTRRAEAEKNRAKSVELRRQSLAEQGLPDDALNPNIGQTPGSPSKWDSSMLSHHVPGLPVDPHSIEEAENIIESFLMQGDYLLSRLNLLKESIDDTEDLVNIELDQRQADPCSWDRVQSTAKQCFLFALTPLRDDMLQAQCSGCSGLNCHCHCGRTDTCCCCGRHLWHESGTTTNSGQQCTLHWSHSRVLWSRLGCLTWPFPSGPSLCFQCMT</sequence>
<comment type="similarity">
    <text evidence="1 2">Belongs to the CorA metal ion transporter (MIT) (TC 1.A.35.5) family.</text>
</comment>
<keyword evidence="2" id="KW-0406">Ion transport</keyword>
<comment type="function">
    <text evidence="2">Magnesium transporter that may mediate the influx of magnesium.</text>
</comment>
<dbReference type="Proteomes" id="UP001314263">
    <property type="component" value="Unassembled WGS sequence"/>
</dbReference>
<dbReference type="InterPro" id="IPR039204">
    <property type="entry name" value="MRS2-like"/>
</dbReference>
<feature type="compositionally biased region" description="Polar residues" evidence="3">
    <location>
        <begin position="281"/>
        <end position="295"/>
    </location>
</feature>
<evidence type="ECO:0000313" key="4">
    <source>
        <dbReference type="EMBL" id="CAK0784237.1"/>
    </source>
</evidence>
<evidence type="ECO:0000313" key="5">
    <source>
        <dbReference type="Proteomes" id="UP001314263"/>
    </source>
</evidence>
<dbReference type="Gene3D" id="2.40.128.330">
    <property type="match status" value="1"/>
</dbReference>
<dbReference type="GO" id="GO:0016020">
    <property type="term" value="C:membrane"/>
    <property type="evidence" value="ECO:0007669"/>
    <property type="project" value="UniProtKB-SubCell"/>
</dbReference>
<evidence type="ECO:0000256" key="1">
    <source>
        <dbReference type="ARBA" id="ARBA00007535"/>
    </source>
</evidence>
<comment type="subcellular location">
    <subcellularLocation>
        <location evidence="2">Membrane</location>
        <topology evidence="2">Multi-pass membrane protein</topology>
    </subcellularLocation>
</comment>
<organism evidence="4 5">
    <name type="scientific">Coccomyxa viridis</name>
    <dbReference type="NCBI Taxonomy" id="1274662"/>
    <lineage>
        <taxon>Eukaryota</taxon>
        <taxon>Viridiplantae</taxon>
        <taxon>Chlorophyta</taxon>
        <taxon>core chlorophytes</taxon>
        <taxon>Trebouxiophyceae</taxon>
        <taxon>Trebouxiophyceae incertae sedis</taxon>
        <taxon>Coccomyxaceae</taxon>
        <taxon>Coccomyxa</taxon>
    </lineage>
</organism>
<accession>A0AAV1IC01</accession>
<protein>
    <recommendedName>
        <fullName evidence="2">Magnesium transporter</fullName>
    </recommendedName>
</protein>
<keyword evidence="5" id="KW-1185">Reference proteome</keyword>
<evidence type="ECO:0000256" key="3">
    <source>
        <dbReference type="SAM" id="MobiDB-lite"/>
    </source>
</evidence>
<dbReference type="Pfam" id="PF22099">
    <property type="entry name" value="MRS2-like"/>
    <property type="match status" value="1"/>
</dbReference>
<dbReference type="EMBL" id="CAUYUE010000010">
    <property type="protein sequence ID" value="CAK0784237.1"/>
    <property type="molecule type" value="Genomic_DNA"/>
</dbReference>
<dbReference type="PANTHER" id="PTHR13890">
    <property type="entry name" value="RNA SPLICING PROTEIN MRS2, MITOCHONDRIAL"/>
    <property type="match status" value="1"/>
</dbReference>
<comment type="caution">
    <text evidence="4">The sequence shown here is derived from an EMBL/GenBank/DDBJ whole genome shotgun (WGS) entry which is preliminary data.</text>
</comment>
<dbReference type="AlphaFoldDB" id="A0AAV1IC01"/>
<keyword evidence="2" id="KW-0460">Magnesium</keyword>
<proteinExistence type="inferred from homology"/>
<reference evidence="4 5" key="1">
    <citation type="submission" date="2023-10" db="EMBL/GenBank/DDBJ databases">
        <authorList>
            <person name="Maclean D."/>
            <person name="Macfadyen A."/>
        </authorList>
    </citation>
    <scope>NUCLEOTIDE SEQUENCE [LARGE SCALE GENOMIC DNA]</scope>
</reference>
<dbReference type="GO" id="GO:0015095">
    <property type="term" value="F:magnesium ion transmembrane transporter activity"/>
    <property type="evidence" value="ECO:0007669"/>
    <property type="project" value="TreeGrafter"/>
</dbReference>
<dbReference type="Gene3D" id="1.20.58.340">
    <property type="entry name" value="Magnesium transport protein CorA, transmembrane region"/>
    <property type="match status" value="1"/>
</dbReference>
<dbReference type="PANTHER" id="PTHR13890:SF31">
    <property type="entry name" value="MAGNESIUM TRANSPORTER MRS2-2-RELATED"/>
    <property type="match status" value="1"/>
</dbReference>
<feature type="region of interest" description="Disordered" evidence="3">
    <location>
        <begin position="270"/>
        <end position="295"/>
    </location>
</feature>
<gene>
    <name evidence="4" type="ORF">CVIRNUC_007441</name>
</gene>
<evidence type="ECO:0000256" key="2">
    <source>
        <dbReference type="RuleBase" id="RU366041"/>
    </source>
</evidence>